<evidence type="ECO:0000313" key="2">
    <source>
        <dbReference type="EMBL" id="KAF4635890.1"/>
    </source>
</evidence>
<feature type="compositionally biased region" description="Polar residues" evidence="1">
    <location>
        <begin position="263"/>
        <end position="292"/>
    </location>
</feature>
<evidence type="ECO:0000256" key="1">
    <source>
        <dbReference type="SAM" id="MobiDB-lite"/>
    </source>
</evidence>
<dbReference type="OrthoDB" id="5333304at2759"/>
<dbReference type="Proteomes" id="UP000566819">
    <property type="component" value="Unassembled WGS sequence"/>
</dbReference>
<feature type="compositionally biased region" description="Pro residues" evidence="1">
    <location>
        <begin position="451"/>
        <end position="462"/>
    </location>
</feature>
<accession>A0A8H4RVL9</accession>
<feature type="compositionally biased region" description="Basic residues" evidence="1">
    <location>
        <begin position="423"/>
        <end position="434"/>
    </location>
</feature>
<name>A0A8H4RVL9_9HELO</name>
<organism evidence="2 3">
    <name type="scientific">Cudoniella acicularis</name>
    <dbReference type="NCBI Taxonomy" id="354080"/>
    <lineage>
        <taxon>Eukaryota</taxon>
        <taxon>Fungi</taxon>
        <taxon>Dikarya</taxon>
        <taxon>Ascomycota</taxon>
        <taxon>Pezizomycotina</taxon>
        <taxon>Leotiomycetes</taxon>
        <taxon>Helotiales</taxon>
        <taxon>Tricladiaceae</taxon>
        <taxon>Cudoniella</taxon>
    </lineage>
</organism>
<feature type="region of interest" description="Disordered" evidence="1">
    <location>
        <begin position="52"/>
        <end position="118"/>
    </location>
</feature>
<evidence type="ECO:0000313" key="3">
    <source>
        <dbReference type="Proteomes" id="UP000566819"/>
    </source>
</evidence>
<feature type="compositionally biased region" description="Polar residues" evidence="1">
    <location>
        <begin position="397"/>
        <end position="414"/>
    </location>
</feature>
<feature type="compositionally biased region" description="Polar residues" evidence="1">
    <location>
        <begin position="61"/>
        <end position="113"/>
    </location>
</feature>
<feature type="compositionally biased region" description="Low complexity" evidence="1">
    <location>
        <begin position="214"/>
        <end position="227"/>
    </location>
</feature>
<dbReference type="EMBL" id="JAAMPI010000094">
    <property type="protein sequence ID" value="KAF4635890.1"/>
    <property type="molecule type" value="Genomic_DNA"/>
</dbReference>
<sequence>MAQGAVASMVPNGAGAGEGAALTADELREILEYEKIIQLRDAVLAGTHPRIKIPPHLVGKQNATRNFSSPTLPTPPVNTASQSQPTHSTPHAEDQSSYFRSPNNNRQSANAPASKSGKSEIMSVLLEKSDDLIKAEMQLQRQRLERALRDQIEQQRIAAKALLQTSESLPDFDISEVLRNAQALVNPSTAAQSEPAMADEAPASDSFDENTFYSSQHDSSDWSNSSDGQKEPAEMQSHGLVSVNERPGEIYSAENRVGESERSMNSLSTNNQLAAKSQHLHSQNQPQNSAPHTSRDVVAERTSASSSAQDSEMGMGGRTSRGTASMLARKNVTGDTVQKTTDQLLRQAFDQDQASPLIRAHNLSPVAPQPARVSPLATARDPPILRENIIIDEAQPAQVTALRNQPAGMSSADSSPKGVKNSEKKKGKRKKRKAKDNADTPDSPYIKPEPRSPSPFPVAPLPRPHKRQRQSGQRWSTRPGAVS</sequence>
<reference evidence="2 3" key="1">
    <citation type="submission" date="2020-03" db="EMBL/GenBank/DDBJ databases">
        <title>Draft Genome Sequence of Cudoniella acicularis.</title>
        <authorList>
            <person name="Buettner E."/>
            <person name="Kellner H."/>
        </authorList>
    </citation>
    <scope>NUCLEOTIDE SEQUENCE [LARGE SCALE GENOMIC DNA]</scope>
    <source>
        <strain evidence="2 3">DSM 108380</strain>
    </source>
</reference>
<keyword evidence="3" id="KW-1185">Reference proteome</keyword>
<feature type="region of interest" description="Disordered" evidence="1">
    <location>
        <begin position="186"/>
        <end position="322"/>
    </location>
</feature>
<feature type="region of interest" description="Disordered" evidence="1">
    <location>
        <begin position="396"/>
        <end position="483"/>
    </location>
</feature>
<dbReference type="AlphaFoldDB" id="A0A8H4RVL9"/>
<protein>
    <submittedName>
        <fullName evidence="2">Uncharacterized protein</fullName>
    </submittedName>
</protein>
<proteinExistence type="predicted"/>
<gene>
    <name evidence="2" type="ORF">G7Y89_g2221</name>
</gene>
<comment type="caution">
    <text evidence="2">The sequence shown here is derived from an EMBL/GenBank/DDBJ whole genome shotgun (WGS) entry which is preliminary data.</text>
</comment>